<keyword evidence="2" id="KW-0472">Membrane</keyword>
<feature type="region of interest" description="Disordered" evidence="1">
    <location>
        <begin position="1"/>
        <end position="34"/>
    </location>
</feature>
<feature type="transmembrane region" description="Helical" evidence="2">
    <location>
        <begin position="208"/>
        <end position="232"/>
    </location>
</feature>
<dbReference type="InterPro" id="IPR014529">
    <property type="entry name" value="UCP026631"/>
</dbReference>
<evidence type="ECO:0000259" key="3">
    <source>
        <dbReference type="Pfam" id="PF03703"/>
    </source>
</evidence>
<feature type="domain" description="YdbS-like PH" evidence="3">
    <location>
        <begin position="266"/>
        <end position="330"/>
    </location>
</feature>
<name>A0A8J4EHB5_9ACTN</name>
<feature type="region of interest" description="Disordered" evidence="1">
    <location>
        <begin position="454"/>
        <end position="519"/>
    </location>
</feature>
<sequence length="519" mass="55925">MTGPATPPPANEPSDGPPRNPAASTGDAAATRGNGADLARRRLHPLTPLLKGAKMLAVAVAAISWQGFSQLGFLRWLVVVSGILVATFFLSVVSWLVTGFEVVGRELRVYEGLIWRRTRSIPLERVQAIDLNRPLLARLTGVAELRLEVIGAAKTEAPLAFLTVAEATDLRRRLLVRSTGDTDATATERVADEPPETPIHTVDNGHVLLANVLSPPVLFVPVALLVTGASMINDPPAWSVIGVASAATGLFGVVLPPLRRIFAQWNFRISVDGSGLRLRHGLVDTRSQTVPPLRVQAVAVTRPLLWRPFGWVRAKLDVAGYGGDAAEQGVRGSVLLPVADWATTRRVIARVLDGVDIDDLPLRPVPGRARLVSPLARRKRSFGRTSTVVAARDGWLTDRLVIAKLARVQSVRVVQGPVQRRLGLANVHVDTAGSLRTVGRDRDAVEAYGWAGDLAESSRSARSSERASPRSTEGSSIGDDPAPADERRDDDLDRHQRSASEQSRNASPTYTQPTRTSMT</sequence>
<dbReference type="AlphaFoldDB" id="A0A8J4EHB5"/>
<dbReference type="InterPro" id="IPR005182">
    <property type="entry name" value="YdbS-like_PH"/>
</dbReference>
<keyword evidence="2" id="KW-0812">Transmembrane</keyword>
<accession>A0A8J4EHB5</accession>
<feature type="compositionally biased region" description="Pro residues" evidence="1">
    <location>
        <begin position="1"/>
        <end position="20"/>
    </location>
</feature>
<dbReference type="Proteomes" id="UP000635606">
    <property type="component" value="Unassembled WGS sequence"/>
</dbReference>
<evidence type="ECO:0000256" key="2">
    <source>
        <dbReference type="SAM" id="Phobius"/>
    </source>
</evidence>
<feature type="domain" description="YdbS-like PH" evidence="3">
    <location>
        <begin position="95"/>
        <end position="173"/>
    </location>
</feature>
<reference evidence="4" key="1">
    <citation type="submission" date="2021-01" db="EMBL/GenBank/DDBJ databases">
        <title>Whole genome shotgun sequence of Virgisporangium ochraceum NBRC 16418.</title>
        <authorList>
            <person name="Komaki H."/>
            <person name="Tamura T."/>
        </authorList>
    </citation>
    <scope>NUCLEOTIDE SEQUENCE</scope>
    <source>
        <strain evidence="4">NBRC 16418</strain>
    </source>
</reference>
<dbReference type="EMBL" id="BOPH01000094">
    <property type="protein sequence ID" value="GIJ72027.1"/>
    <property type="molecule type" value="Genomic_DNA"/>
</dbReference>
<dbReference type="PIRSF" id="PIRSF026631">
    <property type="entry name" value="UCP026631"/>
    <property type="match status" value="1"/>
</dbReference>
<feature type="domain" description="YdbS-like PH" evidence="3">
    <location>
        <begin position="381"/>
        <end position="435"/>
    </location>
</feature>
<feature type="transmembrane region" description="Helical" evidence="2">
    <location>
        <begin position="238"/>
        <end position="258"/>
    </location>
</feature>
<proteinExistence type="predicted"/>
<evidence type="ECO:0000256" key="1">
    <source>
        <dbReference type="SAM" id="MobiDB-lite"/>
    </source>
</evidence>
<feature type="compositionally biased region" description="Polar residues" evidence="1">
    <location>
        <begin position="499"/>
        <end position="519"/>
    </location>
</feature>
<protein>
    <recommendedName>
        <fullName evidence="3">YdbS-like PH domain-containing protein</fullName>
    </recommendedName>
</protein>
<keyword evidence="2" id="KW-1133">Transmembrane helix</keyword>
<dbReference type="PANTHER" id="PTHR34473">
    <property type="entry name" value="UPF0699 TRANSMEMBRANE PROTEIN YDBS"/>
    <property type="match status" value="1"/>
</dbReference>
<organism evidence="4 5">
    <name type="scientific">Virgisporangium ochraceum</name>
    <dbReference type="NCBI Taxonomy" id="65505"/>
    <lineage>
        <taxon>Bacteria</taxon>
        <taxon>Bacillati</taxon>
        <taxon>Actinomycetota</taxon>
        <taxon>Actinomycetes</taxon>
        <taxon>Micromonosporales</taxon>
        <taxon>Micromonosporaceae</taxon>
        <taxon>Virgisporangium</taxon>
    </lineage>
</organism>
<keyword evidence="5" id="KW-1185">Reference proteome</keyword>
<comment type="caution">
    <text evidence="4">The sequence shown here is derived from an EMBL/GenBank/DDBJ whole genome shotgun (WGS) entry which is preliminary data.</text>
</comment>
<feature type="compositionally biased region" description="Basic and acidic residues" evidence="1">
    <location>
        <begin position="484"/>
        <end position="498"/>
    </location>
</feature>
<dbReference type="PANTHER" id="PTHR34473:SF2">
    <property type="entry name" value="UPF0699 TRANSMEMBRANE PROTEIN YDBT"/>
    <property type="match status" value="1"/>
</dbReference>
<evidence type="ECO:0000313" key="4">
    <source>
        <dbReference type="EMBL" id="GIJ72027.1"/>
    </source>
</evidence>
<dbReference type="Pfam" id="PF03703">
    <property type="entry name" value="bPH_2"/>
    <property type="match status" value="3"/>
</dbReference>
<gene>
    <name evidence="4" type="ORF">Voc01_069440</name>
</gene>
<feature type="transmembrane region" description="Helical" evidence="2">
    <location>
        <begin position="74"/>
        <end position="98"/>
    </location>
</feature>
<evidence type="ECO:0000313" key="5">
    <source>
        <dbReference type="Proteomes" id="UP000635606"/>
    </source>
</evidence>